<dbReference type="GO" id="GO:0016787">
    <property type="term" value="F:hydrolase activity"/>
    <property type="evidence" value="ECO:0007669"/>
    <property type="project" value="UniProtKB-KW"/>
</dbReference>
<dbReference type="CDD" id="cd07728">
    <property type="entry name" value="YtnP-like_MBL-fold"/>
    <property type="match status" value="1"/>
</dbReference>
<proteinExistence type="inferred from homology"/>
<evidence type="ECO:0000313" key="6">
    <source>
        <dbReference type="EMBL" id="KIC78611.1"/>
    </source>
</evidence>
<comment type="caution">
    <text evidence="6">The sequence shown here is derived from an EMBL/GenBank/DDBJ whole genome shotgun (WGS) entry which is preliminary data.</text>
</comment>
<evidence type="ECO:0000256" key="3">
    <source>
        <dbReference type="ARBA" id="ARBA00022801"/>
    </source>
</evidence>
<dbReference type="EMBL" id="JWIY01000001">
    <property type="protein sequence ID" value="KIC78611.1"/>
    <property type="molecule type" value="Genomic_DNA"/>
</dbReference>
<keyword evidence="4" id="KW-0862">Zinc</keyword>
<dbReference type="PANTHER" id="PTHR42978">
    <property type="entry name" value="QUORUM-QUENCHING LACTONASE YTNP-RELATED-RELATED"/>
    <property type="match status" value="1"/>
</dbReference>
<dbReference type="Pfam" id="PF00753">
    <property type="entry name" value="Lactamase_B"/>
    <property type="match status" value="1"/>
</dbReference>
<dbReference type="eggNOG" id="COG0491">
    <property type="taxonomic scope" value="Bacteria"/>
</dbReference>
<dbReference type="Gene3D" id="3.60.15.10">
    <property type="entry name" value="Ribonuclease Z/Hydroxyacylglutathione hydrolase-like"/>
    <property type="match status" value="1"/>
</dbReference>
<accession>A0A0C1K6X1</accession>
<dbReference type="RefSeq" id="WP_003069057.1">
    <property type="nucleotide sequence ID" value="NZ_CP029207.1"/>
</dbReference>
<keyword evidence="2" id="KW-0479">Metal-binding</keyword>
<reference evidence="6 7" key="1">
    <citation type="submission" date="2014-12" db="EMBL/GenBank/DDBJ databases">
        <title>Partial genome sequence of Streptococcus constellatus KCOM 1650 (= ChDC B144).</title>
        <authorList>
            <person name="Kook J.-K."/>
            <person name="Park S.-N."/>
            <person name="Lim Y.K."/>
            <person name="Jo E."/>
        </authorList>
    </citation>
    <scope>NUCLEOTIDE SEQUENCE [LARGE SCALE GENOMIC DNA]</scope>
    <source>
        <strain evidence="6 7">KCOM 1650</strain>
    </source>
</reference>
<sequence>MAKLTLQEYQFGDMKLIWLRGADKMTDAGTLFGPVPKVVWSRYYPTTKENMMVELTDPILIQYKDKNYLIDASFNTAKLSDKQRRNLGILSESRIEESLETLGLTPKDISHVLMTHMHHDHSGGLTKLDENNQLVSTFPKAKIFVNDIEWYEMMNPNNRTRGTYLRENWEPIQHQVETFTEYLNIIPEIQLVHTGGHSNGHSIILLKQGKETMIHMADLLLTHAHRKPVWVAAVDDYPMRSIIAKEKWLKEAFENHYKFFFYHDQFFAVAEFDHEGKEIVDYVKRIREPRLPFTDKQDRKPALYH</sequence>
<feature type="domain" description="Metallo-beta-lactamase" evidence="5">
    <location>
        <begin position="55"/>
        <end position="256"/>
    </location>
</feature>
<dbReference type="PANTHER" id="PTHR42978:SF6">
    <property type="entry name" value="QUORUM-QUENCHING LACTONASE YTNP-RELATED"/>
    <property type="match status" value="1"/>
</dbReference>
<organism evidence="6 7">
    <name type="scientific">Streptococcus constellatus</name>
    <dbReference type="NCBI Taxonomy" id="76860"/>
    <lineage>
        <taxon>Bacteria</taxon>
        <taxon>Bacillati</taxon>
        <taxon>Bacillota</taxon>
        <taxon>Bacilli</taxon>
        <taxon>Lactobacillales</taxon>
        <taxon>Streptococcaceae</taxon>
        <taxon>Streptococcus</taxon>
        <taxon>Streptococcus anginosus group</taxon>
    </lineage>
</organism>
<dbReference type="InterPro" id="IPR051013">
    <property type="entry name" value="MBL_superfamily_lactonases"/>
</dbReference>
<evidence type="ECO:0000256" key="1">
    <source>
        <dbReference type="ARBA" id="ARBA00007749"/>
    </source>
</evidence>
<dbReference type="Proteomes" id="UP000031339">
    <property type="component" value="Unassembled WGS sequence"/>
</dbReference>
<dbReference type="SMART" id="SM00849">
    <property type="entry name" value="Lactamase_B"/>
    <property type="match status" value="1"/>
</dbReference>
<dbReference type="STRING" id="862969.SCI_0950"/>
<dbReference type="GO" id="GO:0046872">
    <property type="term" value="F:metal ion binding"/>
    <property type="evidence" value="ECO:0007669"/>
    <property type="project" value="UniProtKB-KW"/>
</dbReference>
<dbReference type="OrthoDB" id="9802897at2"/>
<evidence type="ECO:0000256" key="2">
    <source>
        <dbReference type="ARBA" id="ARBA00022723"/>
    </source>
</evidence>
<evidence type="ECO:0000313" key="7">
    <source>
        <dbReference type="Proteomes" id="UP000031339"/>
    </source>
</evidence>
<keyword evidence="3" id="KW-0378">Hydrolase</keyword>
<dbReference type="PATRIC" id="fig|76860.7.peg.496"/>
<comment type="similarity">
    <text evidence="1">Belongs to the metallo-beta-lactamase superfamily.</text>
</comment>
<evidence type="ECO:0000256" key="4">
    <source>
        <dbReference type="ARBA" id="ARBA00022833"/>
    </source>
</evidence>
<dbReference type="SUPFAM" id="SSF56281">
    <property type="entry name" value="Metallo-hydrolase/oxidoreductase"/>
    <property type="match status" value="1"/>
</dbReference>
<evidence type="ECO:0000259" key="5">
    <source>
        <dbReference type="SMART" id="SM00849"/>
    </source>
</evidence>
<dbReference type="InterPro" id="IPR036866">
    <property type="entry name" value="RibonucZ/Hydroxyglut_hydro"/>
</dbReference>
<dbReference type="AlphaFoldDB" id="A0A0C1K6X1"/>
<gene>
    <name evidence="6" type="ORF">RN79_03310</name>
</gene>
<name>A0A0C1K6X1_STRCV</name>
<protein>
    <recommendedName>
        <fullName evidence="5">Metallo-beta-lactamase domain-containing protein</fullName>
    </recommendedName>
</protein>
<dbReference type="InterPro" id="IPR001279">
    <property type="entry name" value="Metallo-B-lactamas"/>
</dbReference>